<evidence type="ECO:0000259" key="3">
    <source>
        <dbReference type="PROSITE" id="PS51746"/>
    </source>
</evidence>
<dbReference type="PROSITE" id="PS51746">
    <property type="entry name" value="PPM_2"/>
    <property type="match status" value="1"/>
</dbReference>
<feature type="domain" description="PPM-type phosphatase" evidence="3">
    <location>
        <begin position="394"/>
        <end position="632"/>
    </location>
</feature>
<dbReference type="EMBL" id="JBJUIK010000010">
    <property type="protein sequence ID" value="KAL3515557.1"/>
    <property type="molecule type" value="Genomic_DNA"/>
</dbReference>
<organism evidence="4 5">
    <name type="scientific">Cinchona calisaya</name>
    <dbReference type="NCBI Taxonomy" id="153742"/>
    <lineage>
        <taxon>Eukaryota</taxon>
        <taxon>Viridiplantae</taxon>
        <taxon>Streptophyta</taxon>
        <taxon>Embryophyta</taxon>
        <taxon>Tracheophyta</taxon>
        <taxon>Spermatophyta</taxon>
        <taxon>Magnoliopsida</taxon>
        <taxon>eudicotyledons</taxon>
        <taxon>Gunneridae</taxon>
        <taxon>Pentapetalae</taxon>
        <taxon>asterids</taxon>
        <taxon>lamiids</taxon>
        <taxon>Gentianales</taxon>
        <taxon>Rubiaceae</taxon>
        <taxon>Cinchonoideae</taxon>
        <taxon>Cinchoneae</taxon>
        <taxon>Cinchona</taxon>
    </lineage>
</organism>
<dbReference type="GO" id="GO:0004722">
    <property type="term" value="F:protein serine/threonine phosphatase activity"/>
    <property type="evidence" value="ECO:0007669"/>
    <property type="project" value="UniProtKB-EC"/>
</dbReference>
<dbReference type="GO" id="GO:0046872">
    <property type="term" value="F:metal ion binding"/>
    <property type="evidence" value="ECO:0007669"/>
    <property type="project" value="UniProtKB-UniRule"/>
</dbReference>
<keyword evidence="1" id="KW-0464">Manganese</keyword>
<dbReference type="PANTHER" id="PTHR12320">
    <property type="entry name" value="PROTEIN PHOSPHATASE 2C"/>
    <property type="match status" value="1"/>
</dbReference>
<comment type="cofactor">
    <cofactor evidence="1">
        <name>Mg(2+)</name>
        <dbReference type="ChEBI" id="CHEBI:18420"/>
    </cofactor>
</comment>
<dbReference type="InterPro" id="IPR039123">
    <property type="entry name" value="PPTC7"/>
</dbReference>
<gene>
    <name evidence="4" type="ORF">ACH5RR_022459</name>
</gene>
<dbReference type="SUPFAM" id="SSF81606">
    <property type="entry name" value="PP2C-like"/>
    <property type="match status" value="1"/>
</dbReference>
<accession>A0ABD2ZB14</accession>
<dbReference type="PANTHER" id="PTHR12320:SF1">
    <property type="entry name" value="PROTEIN PHOSPHATASE PTC7 HOMOLOG"/>
    <property type="match status" value="1"/>
</dbReference>
<dbReference type="SMART" id="SM00332">
    <property type="entry name" value="PP2Cc"/>
    <property type="match status" value="1"/>
</dbReference>
<comment type="similarity">
    <text evidence="1">Belongs to the PP2C family.</text>
</comment>
<keyword evidence="1" id="KW-0460">Magnesium</keyword>
<feature type="region of interest" description="Disordered" evidence="2">
    <location>
        <begin position="162"/>
        <end position="183"/>
    </location>
</feature>
<evidence type="ECO:0000256" key="1">
    <source>
        <dbReference type="RuleBase" id="RU366020"/>
    </source>
</evidence>
<dbReference type="Proteomes" id="UP001630127">
    <property type="component" value="Unassembled WGS sequence"/>
</dbReference>
<reference evidence="4 5" key="1">
    <citation type="submission" date="2024-11" db="EMBL/GenBank/DDBJ databases">
        <title>A near-complete genome assembly of Cinchona calisaya.</title>
        <authorList>
            <person name="Lian D.C."/>
            <person name="Zhao X.W."/>
            <person name="Wei L."/>
        </authorList>
    </citation>
    <scope>NUCLEOTIDE SEQUENCE [LARGE SCALE GENOMIC DNA]</scope>
    <source>
        <tissue evidence="4">Nenye</tissue>
    </source>
</reference>
<protein>
    <recommendedName>
        <fullName evidence="1">Protein phosphatase</fullName>
        <ecNumber evidence="1">3.1.3.16</ecNumber>
    </recommendedName>
</protein>
<sequence length="641" mass="69167">MTISISKTVLMADCLCKRFSLFIPYYSPQNPFCSLPTLSLSNPRTPRRRKRKQLLFCRSSDEPSSPIASSSNFDIISIREHSDGSLIFLFGDPSEAVKDDEIKQSHLSIKEMENEVEEESMVVKVLDGNHEREVIVKKIERGVGVHSSNVVVADTVNSVVIGTNEENGNGSSFDGPHESSEKLMEDPNDIEMPISVLSTKEAGNANNLTYAEDTHSTVLEKNSQLDNGDTSGGLLDRKGGVLLQPVSVKADLPTDATYTVDRESDSESVEILYLPEDSEDHSTESSMDNVIIDDSTENNVIEIMPVSPQAEAGPILDEEVGYITIETVGEEDTSTQLSQINSDQSITISEAEVIPEDVQSSDHSETSSLEIIQLGSLQVPLDGVEIPIAEIVLSSGAALLPHPSKALTGGEDAYFISGQKWLGIADGVGQWSLEGIDPGIYARELMKNCEKIVSEGNGSLITTPEHVLSLSVAKSQSPGSSTVLVAHFDGQALHVANIGDSGFLILRNGAVYERSSPMSHEFNFPFQIQRGDDPSKLLEEYNIELDEGDIIILGTDGLFDNLYEPEIASIVSTSLAAGRGPKEIAELLATRAQDVGKSPSERSPFADAAQAAGYVGYTGGKLDDVTVIVSLVQKQYNTNGL</sequence>
<dbReference type="Gene3D" id="3.60.40.10">
    <property type="entry name" value="PPM-type phosphatase domain"/>
    <property type="match status" value="2"/>
</dbReference>
<comment type="catalytic activity">
    <reaction evidence="1">
        <text>O-phospho-L-threonyl-[protein] + H2O = L-threonyl-[protein] + phosphate</text>
        <dbReference type="Rhea" id="RHEA:47004"/>
        <dbReference type="Rhea" id="RHEA-COMP:11060"/>
        <dbReference type="Rhea" id="RHEA-COMP:11605"/>
        <dbReference type="ChEBI" id="CHEBI:15377"/>
        <dbReference type="ChEBI" id="CHEBI:30013"/>
        <dbReference type="ChEBI" id="CHEBI:43474"/>
        <dbReference type="ChEBI" id="CHEBI:61977"/>
        <dbReference type="EC" id="3.1.3.16"/>
    </reaction>
</comment>
<comment type="cofactor">
    <cofactor evidence="1">
        <name>Mn(2+)</name>
        <dbReference type="ChEBI" id="CHEBI:29035"/>
    </cofactor>
</comment>
<dbReference type="SMART" id="SM00331">
    <property type="entry name" value="PP2C_SIG"/>
    <property type="match status" value="1"/>
</dbReference>
<name>A0ABD2ZB14_9GENT</name>
<dbReference type="InterPro" id="IPR036457">
    <property type="entry name" value="PPM-type-like_dom_sf"/>
</dbReference>
<dbReference type="AlphaFoldDB" id="A0ABD2ZB14"/>
<dbReference type="InterPro" id="IPR001932">
    <property type="entry name" value="PPM-type_phosphatase-like_dom"/>
</dbReference>
<keyword evidence="1" id="KW-0479">Metal-binding</keyword>
<dbReference type="Pfam" id="PF13672">
    <property type="entry name" value="PP2C_2"/>
    <property type="match status" value="1"/>
</dbReference>
<evidence type="ECO:0000256" key="2">
    <source>
        <dbReference type="SAM" id="MobiDB-lite"/>
    </source>
</evidence>
<dbReference type="EC" id="3.1.3.16" evidence="1"/>
<evidence type="ECO:0000313" key="4">
    <source>
        <dbReference type="EMBL" id="KAL3515557.1"/>
    </source>
</evidence>
<comment type="caution">
    <text evidence="4">The sequence shown here is derived from an EMBL/GenBank/DDBJ whole genome shotgun (WGS) entry which is preliminary data.</text>
</comment>
<proteinExistence type="inferred from homology"/>
<keyword evidence="5" id="KW-1185">Reference proteome</keyword>
<keyword evidence="1" id="KW-0378">Hydrolase</keyword>
<keyword evidence="1" id="KW-0904">Protein phosphatase</keyword>
<comment type="catalytic activity">
    <reaction evidence="1">
        <text>O-phospho-L-seryl-[protein] + H2O = L-seryl-[protein] + phosphate</text>
        <dbReference type="Rhea" id="RHEA:20629"/>
        <dbReference type="Rhea" id="RHEA-COMP:9863"/>
        <dbReference type="Rhea" id="RHEA-COMP:11604"/>
        <dbReference type="ChEBI" id="CHEBI:15377"/>
        <dbReference type="ChEBI" id="CHEBI:29999"/>
        <dbReference type="ChEBI" id="CHEBI:43474"/>
        <dbReference type="ChEBI" id="CHEBI:83421"/>
        <dbReference type="EC" id="3.1.3.16"/>
    </reaction>
</comment>
<evidence type="ECO:0000313" key="5">
    <source>
        <dbReference type="Proteomes" id="UP001630127"/>
    </source>
</evidence>